<dbReference type="FunFam" id="4.10.1000.10:FF:000001">
    <property type="entry name" value="zinc finger CCCH domain-containing protein 15-like"/>
    <property type="match status" value="1"/>
</dbReference>
<keyword evidence="2" id="KW-0677">Repeat</keyword>
<dbReference type="InterPro" id="IPR036855">
    <property type="entry name" value="Znf_CCCH_sf"/>
</dbReference>
<dbReference type="SMART" id="SM00356">
    <property type="entry name" value="ZnF_C3H1"/>
    <property type="match status" value="2"/>
</dbReference>
<dbReference type="InterPro" id="IPR045877">
    <property type="entry name" value="ZFP36-like"/>
</dbReference>
<dbReference type="GO" id="GO:0010468">
    <property type="term" value="P:regulation of gene expression"/>
    <property type="evidence" value="ECO:0007669"/>
    <property type="project" value="UniProtKB-ARBA"/>
</dbReference>
<accession>A0A1L0BNH5</accession>
<protein>
    <submittedName>
        <fullName evidence="8">CIC11C00000001831</fullName>
    </submittedName>
</protein>
<dbReference type="Pfam" id="PF00642">
    <property type="entry name" value="zf-CCCH"/>
    <property type="match status" value="2"/>
</dbReference>
<feature type="domain" description="C3H1-type" evidence="7">
    <location>
        <begin position="283"/>
        <end position="310"/>
    </location>
</feature>
<feature type="compositionally biased region" description="Low complexity" evidence="6">
    <location>
        <begin position="20"/>
        <end position="36"/>
    </location>
</feature>
<dbReference type="EMBL" id="LT635766">
    <property type="protein sequence ID" value="SGZ52959.1"/>
    <property type="molecule type" value="Genomic_DNA"/>
</dbReference>
<feature type="zinc finger region" description="C3H1-type" evidence="5">
    <location>
        <begin position="245"/>
        <end position="273"/>
    </location>
</feature>
<dbReference type="AlphaFoldDB" id="A0A1L0BNH5"/>
<dbReference type="SUPFAM" id="SSF90229">
    <property type="entry name" value="CCCH zinc finger"/>
    <property type="match status" value="2"/>
</dbReference>
<reference evidence="8 9" key="1">
    <citation type="submission" date="2016-10" db="EMBL/GenBank/DDBJ databases">
        <authorList>
            <person name="de Groot N.N."/>
        </authorList>
    </citation>
    <scope>NUCLEOTIDE SEQUENCE [LARGE SCALE GENOMIC DNA]</scope>
    <source>
        <strain evidence="8 9">PYCC 4715</strain>
    </source>
</reference>
<dbReference type="PANTHER" id="PTHR12547">
    <property type="entry name" value="CCCH ZINC FINGER/TIS11-RELATED"/>
    <property type="match status" value="1"/>
</dbReference>
<organism evidence="8 9">
    <name type="scientific">Sungouiella intermedia</name>
    <dbReference type="NCBI Taxonomy" id="45354"/>
    <lineage>
        <taxon>Eukaryota</taxon>
        <taxon>Fungi</taxon>
        <taxon>Dikarya</taxon>
        <taxon>Ascomycota</taxon>
        <taxon>Saccharomycotina</taxon>
        <taxon>Pichiomycetes</taxon>
        <taxon>Metschnikowiaceae</taxon>
        <taxon>Sungouiella</taxon>
    </lineage>
</organism>
<evidence type="ECO:0000256" key="2">
    <source>
        <dbReference type="ARBA" id="ARBA00022737"/>
    </source>
</evidence>
<feature type="region of interest" description="Disordered" evidence="6">
    <location>
        <begin position="20"/>
        <end position="59"/>
    </location>
</feature>
<feature type="region of interest" description="Disordered" evidence="6">
    <location>
        <begin position="148"/>
        <end position="183"/>
    </location>
</feature>
<evidence type="ECO:0000256" key="4">
    <source>
        <dbReference type="ARBA" id="ARBA00022833"/>
    </source>
</evidence>
<proteinExistence type="predicted"/>
<evidence type="ECO:0000313" key="9">
    <source>
        <dbReference type="Proteomes" id="UP000182259"/>
    </source>
</evidence>
<evidence type="ECO:0000313" key="8">
    <source>
        <dbReference type="EMBL" id="SGZ52959.1"/>
    </source>
</evidence>
<dbReference type="PANTHER" id="PTHR12547:SF18">
    <property type="entry name" value="PROTEIN TIS11"/>
    <property type="match status" value="1"/>
</dbReference>
<feature type="compositionally biased region" description="Basic residues" evidence="6">
    <location>
        <begin position="160"/>
        <end position="172"/>
    </location>
</feature>
<feature type="domain" description="C3H1-type" evidence="7">
    <location>
        <begin position="245"/>
        <end position="273"/>
    </location>
</feature>
<keyword evidence="4 5" id="KW-0862">Zinc</keyword>
<dbReference type="GO" id="GO:0008270">
    <property type="term" value="F:zinc ion binding"/>
    <property type="evidence" value="ECO:0007669"/>
    <property type="project" value="UniProtKB-KW"/>
</dbReference>
<feature type="zinc finger region" description="C3H1-type" evidence="5">
    <location>
        <begin position="283"/>
        <end position="310"/>
    </location>
</feature>
<dbReference type="FunFam" id="4.10.1000.10:FF:000018">
    <property type="entry name" value="Zinc finger protein"/>
    <property type="match status" value="1"/>
</dbReference>
<dbReference type="PROSITE" id="PS50103">
    <property type="entry name" value="ZF_C3H1"/>
    <property type="match status" value="2"/>
</dbReference>
<dbReference type="InterPro" id="IPR000571">
    <property type="entry name" value="Znf_CCCH"/>
</dbReference>
<evidence type="ECO:0000256" key="3">
    <source>
        <dbReference type="ARBA" id="ARBA00022771"/>
    </source>
</evidence>
<name>A0A1L0BNH5_9ASCO</name>
<gene>
    <name evidence="8" type="ORF">SAMEA4029009_CIC11G00000001831</name>
</gene>
<dbReference type="GO" id="GO:0003729">
    <property type="term" value="F:mRNA binding"/>
    <property type="evidence" value="ECO:0007669"/>
    <property type="project" value="InterPro"/>
</dbReference>
<keyword evidence="3 5" id="KW-0863">Zinc-finger</keyword>
<feature type="region of interest" description="Disordered" evidence="6">
    <location>
        <begin position="210"/>
        <end position="240"/>
    </location>
</feature>
<sequence length="310" mass="34555">METLQRHFYSLEKQPHYTVSTFSTSSSPSAASSLTDSQDDLLPDLWLQPSSPQPPSGFGTSMVSHAPLNPMATVASPSSMMNATSPHSALGGYTDYHLSAPAMQGNMMLREASLEYAQLLLPHSLLVPLTEENLDYNLARVASRPNVATPVANGSDRVAGAHHHHHHHHHHDHNQNNNQNQHIHHHDIHHDINDFQPEVTSDDIFNFEQQQAQQQTRPHHNNPKSRQGSVSSSGSSKGKNINTQLYKTELCVSFIKMGVCPYGNKCQFAHGEHDLKVVERPANWRSKPCANWAKFGSCRYGKRCCFKHGD</sequence>
<evidence type="ECO:0000256" key="6">
    <source>
        <dbReference type="SAM" id="MobiDB-lite"/>
    </source>
</evidence>
<evidence type="ECO:0000256" key="1">
    <source>
        <dbReference type="ARBA" id="ARBA00022723"/>
    </source>
</evidence>
<dbReference type="GO" id="GO:0006879">
    <property type="term" value="P:intracellular iron ion homeostasis"/>
    <property type="evidence" value="ECO:0007669"/>
    <property type="project" value="UniProtKB-ARBA"/>
</dbReference>
<dbReference type="Proteomes" id="UP000182259">
    <property type="component" value="Chromosome III"/>
</dbReference>
<evidence type="ECO:0000256" key="5">
    <source>
        <dbReference type="PROSITE-ProRule" id="PRU00723"/>
    </source>
</evidence>
<keyword evidence="1 5" id="KW-0479">Metal-binding</keyword>
<dbReference type="Gene3D" id="4.10.1000.10">
    <property type="entry name" value="Zinc finger, CCCH-type"/>
    <property type="match status" value="2"/>
</dbReference>
<evidence type="ECO:0000259" key="7">
    <source>
        <dbReference type="PROSITE" id="PS50103"/>
    </source>
</evidence>
<feature type="compositionally biased region" description="Low complexity" evidence="6">
    <location>
        <begin position="224"/>
        <end position="239"/>
    </location>
</feature>